<sequence length="437" mass="49357">MNWENVPGCEITEQKAEGYLLENDDVLIARTGGTIGKSYLVEDIKVKAVFASYLIRVKRISSMYSPYIKTYLGSLVYWSQLYDNTSGTGQPNVNATALKRLLVPIPPLAEQHRIVAKVDELMALCDRLEARQEASISTHRTLVHTLLAALTGAGGQGRFEQAWARIAEHFDILFTTEESIELLKQSILQIAVMGRLVPQNPQDEPASVLLKNIAAEKARLVKEGKIKQQEKLPPIRENEKPFDLPRGWEWVRFGEIAQHNAGKTLDHGRNTGKPRDYLTTSNLYWGRFDLSEVRQMLIREDELDKCTAQKGDLLICEGGEAGRAAVWNEDYEICFQNHVHRARFYCEIDPYYAYRYFEKLSATGEIEKYRKGVGISSMSGKSLASVTFPLPPLKEQHRIVARIDELMVLCDRLHARIRAARAAQQQLAEAIAARAIG</sequence>
<dbReference type="CDD" id="cd17253">
    <property type="entry name" value="RMtype1_S_Eco933I-TRD2-CR2_like"/>
    <property type="match status" value="1"/>
</dbReference>
<dbReference type="SUPFAM" id="SSF116734">
    <property type="entry name" value="DNA methylase specificity domain"/>
    <property type="match status" value="2"/>
</dbReference>
<dbReference type="AlphaFoldDB" id="A0A081BVF9"/>
<protein>
    <submittedName>
        <fullName evidence="5">Restriction modification system DNA specificity domain</fullName>
    </submittedName>
</protein>
<dbReference type="InterPro" id="IPR044946">
    <property type="entry name" value="Restrct_endonuc_typeI_TRD_sf"/>
</dbReference>
<evidence type="ECO:0000259" key="4">
    <source>
        <dbReference type="Pfam" id="PF01420"/>
    </source>
</evidence>
<dbReference type="InterPro" id="IPR051212">
    <property type="entry name" value="Type-I_RE_S_subunit"/>
</dbReference>
<organism evidence="5">
    <name type="scientific">Vecturithrix granuli</name>
    <dbReference type="NCBI Taxonomy" id="1499967"/>
    <lineage>
        <taxon>Bacteria</taxon>
        <taxon>Candidatus Moduliflexota</taxon>
        <taxon>Candidatus Vecturitrichia</taxon>
        <taxon>Candidatus Vecturitrichales</taxon>
        <taxon>Candidatus Vecturitrichaceae</taxon>
        <taxon>Candidatus Vecturithrix</taxon>
    </lineage>
</organism>
<evidence type="ECO:0000313" key="6">
    <source>
        <dbReference type="Proteomes" id="UP000030661"/>
    </source>
</evidence>
<proteinExistence type="inferred from homology"/>
<evidence type="ECO:0000256" key="2">
    <source>
        <dbReference type="ARBA" id="ARBA00022747"/>
    </source>
</evidence>
<evidence type="ECO:0000313" key="5">
    <source>
        <dbReference type="EMBL" id="GAK56314.1"/>
    </source>
</evidence>
<keyword evidence="2" id="KW-0680">Restriction system</keyword>
<evidence type="ECO:0000256" key="1">
    <source>
        <dbReference type="ARBA" id="ARBA00010923"/>
    </source>
</evidence>
<dbReference type="HOGENOM" id="CLU_021095_3_0_0"/>
<reference evidence="5" key="1">
    <citation type="journal article" date="2015" name="PeerJ">
        <title>First genomic representation of candidate bacterial phylum KSB3 points to enhanced environmental sensing as a trigger of wastewater bulking.</title>
        <authorList>
            <person name="Sekiguchi Y."/>
            <person name="Ohashi A."/>
            <person name="Parks D.H."/>
            <person name="Yamauchi T."/>
            <person name="Tyson G.W."/>
            <person name="Hugenholtz P."/>
        </authorList>
    </citation>
    <scope>NUCLEOTIDE SEQUENCE [LARGE SCALE GENOMIC DNA]</scope>
</reference>
<feature type="domain" description="Type I restriction modification DNA specificity" evidence="4">
    <location>
        <begin position="14"/>
        <end position="136"/>
    </location>
</feature>
<keyword evidence="6" id="KW-1185">Reference proteome</keyword>
<dbReference type="eggNOG" id="COG0732">
    <property type="taxonomic scope" value="Bacteria"/>
</dbReference>
<gene>
    <name evidence="5" type="ORF">U27_03276</name>
</gene>
<dbReference type="InterPro" id="IPR000055">
    <property type="entry name" value="Restrct_endonuc_typeI_TRD"/>
</dbReference>
<dbReference type="CDD" id="cd17521">
    <property type="entry name" value="RMtype1_S_Sau13435ORF2165P_TRD2-CR2_like"/>
    <property type="match status" value="1"/>
</dbReference>
<accession>A0A081BVF9</accession>
<evidence type="ECO:0000256" key="3">
    <source>
        <dbReference type="ARBA" id="ARBA00023125"/>
    </source>
</evidence>
<dbReference type="PANTHER" id="PTHR43140:SF1">
    <property type="entry name" value="TYPE I RESTRICTION ENZYME ECOKI SPECIFICITY SUBUNIT"/>
    <property type="match status" value="1"/>
</dbReference>
<dbReference type="GO" id="GO:0009307">
    <property type="term" value="P:DNA restriction-modification system"/>
    <property type="evidence" value="ECO:0007669"/>
    <property type="project" value="UniProtKB-KW"/>
</dbReference>
<dbReference type="Proteomes" id="UP000030661">
    <property type="component" value="Unassembled WGS sequence"/>
</dbReference>
<name>A0A081BVF9_VECG1</name>
<keyword evidence="3" id="KW-0238">DNA-binding</keyword>
<dbReference type="EMBL" id="DF820464">
    <property type="protein sequence ID" value="GAK56314.1"/>
    <property type="molecule type" value="Genomic_DNA"/>
</dbReference>
<dbReference type="STRING" id="1499967.U27_03276"/>
<dbReference type="Pfam" id="PF01420">
    <property type="entry name" value="Methylase_S"/>
    <property type="match status" value="2"/>
</dbReference>
<feature type="domain" description="Type I restriction modification DNA specificity" evidence="4">
    <location>
        <begin position="245"/>
        <end position="418"/>
    </location>
</feature>
<dbReference type="Gene3D" id="3.90.220.20">
    <property type="entry name" value="DNA methylase specificity domains"/>
    <property type="match status" value="2"/>
</dbReference>
<dbReference type="PANTHER" id="PTHR43140">
    <property type="entry name" value="TYPE-1 RESTRICTION ENZYME ECOKI SPECIFICITY PROTEIN"/>
    <property type="match status" value="1"/>
</dbReference>
<comment type="similarity">
    <text evidence="1">Belongs to the type-I restriction system S methylase family.</text>
</comment>
<dbReference type="GO" id="GO:0003677">
    <property type="term" value="F:DNA binding"/>
    <property type="evidence" value="ECO:0007669"/>
    <property type="project" value="UniProtKB-KW"/>
</dbReference>